<proteinExistence type="predicted"/>
<comment type="caution">
    <text evidence="1">The sequence shown here is derived from an EMBL/GenBank/DDBJ whole genome shotgun (WGS) entry which is preliminary data.</text>
</comment>
<name>A0A9N9GN77_9GLOM</name>
<dbReference type="AlphaFoldDB" id="A0A9N9GN77"/>
<gene>
    <name evidence="1" type="ORF">PBRASI_LOCUS8541</name>
</gene>
<evidence type="ECO:0000313" key="1">
    <source>
        <dbReference type="EMBL" id="CAG8618013.1"/>
    </source>
</evidence>
<evidence type="ECO:0000313" key="2">
    <source>
        <dbReference type="Proteomes" id="UP000789739"/>
    </source>
</evidence>
<organism evidence="1 2">
    <name type="scientific">Paraglomus brasilianum</name>
    <dbReference type="NCBI Taxonomy" id="144538"/>
    <lineage>
        <taxon>Eukaryota</taxon>
        <taxon>Fungi</taxon>
        <taxon>Fungi incertae sedis</taxon>
        <taxon>Mucoromycota</taxon>
        <taxon>Glomeromycotina</taxon>
        <taxon>Glomeromycetes</taxon>
        <taxon>Paraglomerales</taxon>
        <taxon>Paraglomeraceae</taxon>
        <taxon>Paraglomus</taxon>
    </lineage>
</organism>
<keyword evidence="2" id="KW-1185">Reference proteome</keyword>
<accession>A0A9N9GN77</accession>
<dbReference type="EMBL" id="CAJVPI010001553">
    <property type="protein sequence ID" value="CAG8618013.1"/>
    <property type="molecule type" value="Genomic_DNA"/>
</dbReference>
<sequence length="89" mass="10012">VSHTIKGIRRNTHVSTDARMISTCQHGATKIFEIVQPPGPPAQRRYLPLKNIPSPSLDVLLKKITSTAYHYYETPDIPPNDQTYPTTNI</sequence>
<protein>
    <submittedName>
        <fullName evidence="1">1741_t:CDS:1</fullName>
    </submittedName>
</protein>
<reference evidence="1" key="1">
    <citation type="submission" date="2021-06" db="EMBL/GenBank/DDBJ databases">
        <authorList>
            <person name="Kallberg Y."/>
            <person name="Tangrot J."/>
            <person name="Rosling A."/>
        </authorList>
    </citation>
    <scope>NUCLEOTIDE SEQUENCE</scope>
    <source>
        <strain evidence="1">BR232B</strain>
    </source>
</reference>
<dbReference type="Proteomes" id="UP000789739">
    <property type="component" value="Unassembled WGS sequence"/>
</dbReference>
<feature type="non-terminal residue" evidence="1">
    <location>
        <position position="1"/>
    </location>
</feature>